<dbReference type="OrthoDB" id="4571144at2"/>
<feature type="transmembrane region" description="Helical" evidence="1">
    <location>
        <begin position="158"/>
        <end position="180"/>
    </location>
</feature>
<dbReference type="AlphaFoldDB" id="A0A5C4LWQ2"/>
<dbReference type="EMBL" id="VDFW01000018">
    <property type="protein sequence ID" value="TNC23709.1"/>
    <property type="molecule type" value="Genomic_DNA"/>
</dbReference>
<keyword evidence="1" id="KW-0472">Membrane</keyword>
<sequence length="367" mass="39482">MSIANWAKRLDDMLTPDTTESWEETADAVVLQRIDEADSRPRPTNVATFYSEEEYERLAEEQERLWSAEGEREARGHTVRVSGLDAAADAALDLLAESKKAVAAAYEDHLHASRVLTPHVRRESGAKLRYRMVWPLLVLGEASGIWSAAISWGDIPWIAAGQALSAGLAGASAGLVGSELKRLQLARTRRRDPDSLTEDERRYERLFTGSEKTPGIVKLIGFVSVLVAALLAVAVFALRSSVEGSSSGLTYALIAFATALASGLLGYQAADEVADLLATYVKQVKRAERHHRQLAGDTAIADRAEAVEAARSTQAEAALRGQAASKRVASLSFRILRRNPGAVGHGYPSGDASGVIGRRARRNGGAV</sequence>
<name>A0A5C4LWQ2_9PSEU</name>
<feature type="transmembrane region" description="Helical" evidence="1">
    <location>
        <begin position="249"/>
        <end position="267"/>
    </location>
</feature>
<keyword evidence="1" id="KW-1133">Transmembrane helix</keyword>
<evidence type="ECO:0000313" key="2">
    <source>
        <dbReference type="EMBL" id="TNC23709.1"/>
    </source>
</evidence>
<feature type="transmembrane region" description="Helical" evidence="1">
    <location>
        <begin position="132"/>
        <end position="152"/>
    </location>
</feature>
<feature type="transmembrane region" description="Helical" evidence="1">
    <location>
        <begin position="215"/>
        <end position="237"/>
    </location>
</feature>
<evidence type="ECO:0000313" key="3">
    <source>
        <dbReference type="Proteomes" id="UP000305546"/>
    </source>
</evidence>
<keyword evidence="1" id="KW-0812">Transmembrane</keyword>
<reference evidence="2 3" key="1">
    <citation type="submission" date="2019-06" db="EMBL/GenBank/DDBJ databases">
        <title>Amycolatopsis alkalitolerans sp. nov., isolated from Gastrodia elata Blume.</title>
        <authorList>
            <person name="Narsing Rao M.P."/>
            <person name="Li W.J."/>
        </authorList>
    </citation>
    <scope>NUCLEOTIDE SEQUENCE [LARGE SCALE GENOMIC DNA]</scope>
    <source>
        <strain evidence="2 3">SYSUP0005</strain>
    </source>
</reference>
<protein>
    <submittedName>
        <fullName evidence="2">Uncharacterized protein</fullName>
    </submittedName>
</protein>
<accession>A0A5C4LWQ2</accession>
<proteinExistence type="predicted"/>
<keyword evidence="3" id="KW-1185">Reference proteome</keyword>
<dbReference type="Proteomes" id="UP000305546">
    <property type="component" value="Unassembled WGS sequence"/>
</dbReference>
<gene>
    <name evidence="2" type="ORF">FG385_20305</name>
</gene>
<dbReference type="RefSeq" id="WP_139098349.1">
    <property type="nucleotide sequence ID" value="NZ_VDFW01000018.1"/>
</dbReference>
<organism evidence="2 3">
    <name type="scientific">Amycolatopsis alkalitolerans</name>
    <dbReference type="NCBI Taxonomy" id="2547244"/>
    <lineage>
        <taxon>Bacteria</taxon>
        <taxon>Bacillati</taxon>
        <taxon>Actinomycetota</taxon>
        <taxon>Actinomycetes</taxon>
        <taxon>Pseudonocardiales</taxon>
        <taxon>Pseudonocardiaceae</taxon>
        <taxon>Amycolatopsis</taxon>
    </lineage>
</organism>
<evidence type="ECO:0000256" key="1">
    <source>
        <dbReference type="SAM" id="Phobius"/>
    </source>
</evidence>
<comment type="caution">
    <text evidence="2">The sequence shown here is derived from an EMBL/GenBank/DDBJ whole genome shotgun (WGS) entry which is preliminary data.</text>
</comment>